<sequence>MLKFEVCNLTSRRDILNLTNLAKKISASADEEGWLEIVLSRRQLCKRVHKC</sequence>
<evidence type="ECO:0000313" key="2">
    <source>
        <dbReference type="Proteomes" id="UP000294299"/>
    </source>
</evidence>
<keyword evidence="2" id="KW-1185">Reference proteome</keyword>
<dbReference type="KEGG" id="nfn:NFRAN_0684"/>
<accession>A0A484I7C5</accession>
<proteinExistence type="predicted"/>
<organism evidence="1 2">
    <name type="scientific">Candidatus Nitrosocosmicus franklandianus</name>
    <dbReference type="NCBI Taxonomy" id="1798806"/>
    <lineage>
        <taxon>Archaea</taxon>
        <taxon>Nitrososphaerota</taxon>
        <taxon>Nitrososphaeria</taxon>
        <taxon>Nitrososphaerales</taxon>
        <taxon>Nitrososphaeraceae</taxon>
        <taxon>Candidatus Nitrosocosmicus</taxon>
    </lineage>
</organism>
<reference evidence="1 2" key="1">
    <citation type="submission" date="2019-02" db="EMBL/GenBank/DDBJ databases">
        <authorList>
            <person name="Lehtovirta-Morley E L."/>
        </authorList>
    </citation>
    <scope>NUCLEOTIDE SEQUENCE [LARGE SCALE GENOMIC DNA]</scope>
    <source>
        <strain evidence="1">NFRAN1</strain>
    </source>
</reference>
<name>A0A484I7C5_9ARCH</name>
<dbReference type="EMBL" id="LR216287">
    <property type="protein sequence ID" value="VFJ13006.1"/>
    <property type="molecule type" value="Genomic_DNA"/>
</dbReference>
<dbReference type="Proteomes" id="UP000294299">
    <property type="component" value="Chromosome NFRAN"/>
</dbReference>
<dbReference type="AlphaFoldDB" id="A0A484I7C5"/>
<gene>
    <name evidence="1" type="ORF">NFRAN_0684</name>
</gene>
<protein>
    <submittedName>
        <fullName evidence="1">Uncharacterized protein</fullName>
    </submittedName>
</protein>
<evidence type="ECO:0000313" key="1">
    <source>
        <dbReference type="EMBL" id="VFJ13006.1"/>
    </source>
</evidence>